<name>A0ACB6ZAD2_THEGA</name>
<gene>
    <name evidence="1" type="ORF">BDM02DRAFT_3188713</name>
</gene>
<proteinExistence type="predicted"/>
<accession>A0ACB6ZAD2</accession>
<protein>
    <submittedName>
        <fullName evidence="1">DUF602-domain-containing protein</fullName>
    </submittedName>
</protein>
<organism evidence="1 2">
    <name type="scientific">Thelephora ganbajun</name>
    <name type="common">Ganba fungus</name>
    <dbReference type="NCBI Taxonomy" id="370292"/>
    <lineage>
        <taxon>Eukaryota</taxon>
        <taxon>Fungi</taxon>
        <taxon>Dikarya</taxon>
        <taxon>Basidiomycota</taxon>
        <taxon>Agaricomycotina</taxon>
        <taxon>Agaricomycetes</taxon>
        <taxon>Thelephorales</taxon>
        <taxon>Thelephoraceae</taxon>
        <taxon>Thelephora</taxon>
    </lineage>
</organism>
<keyword evidence="2" id="KW-1185">Reference proteome</keyword>
<dbReference type="Proteomes" id="UP000886501">
    <property type="component" value="Unassembled WGS sequence"/>
</dbReference>
<evidence type="ECO:0000313" key="2">
    <source>
        <dbReference type="Proteomes" id="UP000886501"/>
    </source>
</evidence>
<dbReference type="EMBL" id="MU118054">
    <property type="protein sequence ID" value="KAF9646586.1"/>
    <property type="molecule type" value="Genomic_DNA"/>
</dbReference>
<comment type="caution">
    <text evidence="1">The sequence shown here is derived from an EMBL/GenBank/DDBJ whole genome shotgun (WGS) entry which is preliminary data.</text>
</comment>
<sequence length="296" mass="32379">MGNDGGSIPDRRDLVRTKAKAEQADKANQTRARWFFCALSKRLLQEPIVSCALGKLYNKDAVLEYLLDKSSYGDGEVICGHIRSLKDVKVLKLTHNPSPDKSTPINGDTLKVQFVCPLTFKEMLGSVPFVYIPTCGCVFSQAGLKTVSRADNGSPKDDSKEASPVDSEKQYQLCPSCGTKYDQSQDVLILNPSPKEEAIMHAIMLKRRAAEPTKTKGKKRKAVADAEQPSTKKKATVNSSNTGVSSATRAVVASLAEEEAKRKANMSDTIKSLYVSKGGPKRKETFMTMGTFTRYA</sequence>
<reference evidence="1" key="1">
    <citation type="submission" date="2019-10" db="EMBL/GenBank/DDBJ databases">
        <authorList>
            <consortium name="DOE Joint Genome Institute"/>
            <person name="Kuo A."/>
            <person name="Miyauchi S."/>
            <person name="Kiss E."/>
            <person name="Drula E."/>
            <person name="Kohler A."/>
            <person name="Sanchez-Garcia M."/>
            <person name="Andreopoulos B."/>
            <person name="Barry K.W."/>
            <person name="Bonito G."/>
            <person name="Buee M."/>
            <person name="Carver A."/>
            <person name="Chen C."/>
            <person name="Cichocki N."/>
            <person name="Clum A."/>
            <person name="Culley D."/>
            <person name="Crous P.W."/>
            <person name="Fauchery L."/>
            <person name="Girlanda M."/>
            <person name="Hayes R."/>
            <person name="Keri Z."/>
            <person name="Labutti K."/>
            <person name="Lipzen A."/>
            <person name="Lombard V."/>
            <person name="Magnuson J."/>
            <person name="Maillard F."/>
            <person name="Morin E."/>
            <person name="Murat C."/>
            <person name="Nolan M."/>
            <person name="Ohm R."/>
            <person name="Pangilinan J."/>
            <person name="Pereira M."/>
            <person name="Perotto S."/>
            <person name="Peter M."/>
            <person name="Riley R."/>
            <person name="Sitrit Y."/>
            <person name="Stielow B."/>
            <person name="Szollosi G."/>
            <person name="Zifcakova L."/>
            <person name="Stursova M."/>
            <person name="Spatafora J.W."/>
            <person name="Tedersoo L."/>
            <person name="Vaario L.-M."/>
            <person name="Yamada A."/>
            <person name="Yan M."/>
            <person name="Wang P."/>
            <person name="Xu J."/>
            <person name="Bruns T."/>
            <person name="Baldrian P."/>
            <person name="Vilgalys R."/>
            <person name="Henrissat B."/>
            <person name="Grigoriev I.V."/>
            <person name="Hibbett D."/>
            <person name="Nagy L.G."/>
            <person name="Martin F.M."/>
        </authorList>
    </citation>
    <scope>NUCLEOTIDE SEQUENCE</scope>
    <source>
        <strain evidence="1">P2</strain>
    </source>
</reference>
<evidence type="ECO:0000313" key="1">
    <source>
        <dbReference type="EMBL" id="KAF9646586.1"/>
    </source>
</evidence>
<reference evidence="1" key="2">
    <citation type="journal article" date="2020" name="Nat. Commun.">
        <title>Large-scale genome sequencing of mycorrhizal fungi provides insights into the early evolution of symbiotic traits.</title>
        <authorList>
            <person name="Miyauchi S."/>
            <person name="Kiss E."/>
            <person name="Kuo A."/>
            <person name="Drula E."/>
            <person name="Kohler A."/>
            <person name="Sanchez-Garcia M."/>
            <person name="Morin E."/>
            <person name="Andreopoulos B."/>
            <person name="Barry K.W."/>
            <person name="Bonito G."/>
            <person name="Buee M."/>
            <person name="Carver A."/>
            <person name="Chen C."/>
            <person name="Cichocki N."/>
            <person name="Clum A."/>
            <person name="Culley D."/>
            <person name="Crous P.W."/>
            <person name="Fauchery L."/>
            <person name="Girlanda M."/>
            <person name="Hayes R.D."/>
            <person name="Keri Z."/>
            <person name="LaButti K."/>
            <person name="Lipzen A."/>
            <person name="Lombard V."/>
            <person name="Magnuson J."/>
            <person name="Maillard F."/>
            <person name="Murat C."/>
            <person name="Nolan M."/>
            <person name="Ohm R.A."/>
            <person name="Pangilinan J."/>
            <person name="Pereira M.F."/>
            <person name="Perotto S."/>
            <person name="Peter M."/>
            <person name="Pfister S."/>
            <person name="Riley R."/>
            <person name="Sitrit Y."/>
            <person name="Stielow J.B."/>
            <person name="Szollosi G."/>
            <person name="Zifcakova L."/>
            <person name="Stursova M."/>
            <person name="Spatafora J.W."/>
            <person name="Tedersoo L."/>
            <person name="Vaario L.M."/>
            <person name="Yamada A."/>
            <person name="Yan M."/>
            <person name="Wang P."/>
            <person name="Xu J."/>
            <person name="Bruns T."/>
            <person name="Baldrian P."/>
            <person name="Vilgalys R."/>
            <person name="Dunand C."/>
            <person name="Henrissat B."/>
            <person name="Grigoriev I.V."/>
            <person name="Hibbett D."/>
            <person name="Nagy L.G."/>
            <person name="Martin F.M."/>
        </authorList>
    </citation>
    <scope>NUCLEOTIDE SEQUENCE</scope>
    <source>
        <strain evidence="1">P2</strain>
    </source>
</reference>